<feature type="chain" id="PRO_5005656678" evidence="1">
    <location>
        <begin position="28"/>
        <end position="74"/>
    </location>
</feature>
<reference evidence="3" key="1">
    <citation type="submission" date="2017-02" db="UniProtKB">
        <authorList>
            <consortium name="WormBaseParasite"/>
        </authorList>
    </citation>
    <scope>IDENTIFICATION</scope>
</reference>
<protein>
    <submittedName>
        <fullName evidence="3">Secreted protein</fullName>
    </submittedName>
</protein>
<proteinExistence type="predicted"/>
<dbReference type="AlphaFoldDB" id="A0A0M3I7I2"/>
<keyword evidence="2" id="KW-1185">Reference proteome</keyword>
<sequence>MASTQRVAIFLLATIFIIATNVEISNGLPTFYDCLIWRDAEASTRCMEYAIGHRGRRRSFRLRMSDNSPILPLL</sequence>
<name>A0A0M3I7I2_ASCLU</name>
<evidence type="ECO:0000256" key="1">
    <source>
        <dbReference type="SAM" id="SignalP"/>
    </source>
</evidence>
<dbReference type="WBParaSite" id="ALUE_0001314801-mRNA-1">
    <property type="protein sequence ID" value="ALUE_0001314801-mRNA-1"/>
    <property type="gene ID" value="ALUE_0001314801"/>
</dbReference>
<accession>A0A0M3I7I2</accession>
<organism evidence="2 3">
    <name type="scientific">Ascaris lumbricoides</name>
    <name type="common">Giant roundworm</name>
    <dbReference type="NCBI Taxonomy" id="6252"/>
    <lineage>
        <taxon>Eukaryota</taxon>
        <taxon>Metazoa</taxon>
        <taxon>Ecdysozoa</taxon>
        <taxon>Nematoda</taxon>
        <taxon>Chromadorea</taxon>
        <taxon>Rhabditida</taxon>
        <taxon>Spirurina</taxon>
        <taxon>Ascaridomorpha</taxon>
        <taxon>Ascaridoidea</taxon>
        <taxon>Ascarididae</taxon>
        <taxon>Ascaris</taxon>
    </lineage>
</organism>
<evidence type="ECO:0000313" key="3">
    <source>
        <dbReference type="WBParaSite" id="ALUE_0001314801-mRNA-1"/>
    </source>
</evidence>
<feature type="signal peptide" evidence="1">
    <location>
        <begin position="1"/>
        <end position="27"/>
    </location>
</feature>
<evidence type="ECO:0000313" key="2">
    <source>
        <dbReference type="Proteomes" id="UP000036681"/>
    </source>
</evidence>
<dbReference type="Proteomes" id="UP000036681">
    <property type="component" value="Unplaced"/>
</dbReference>
<keyword evidence="1" id="KW-0732">Signal</keyword>